<dbReference type="EMBL" id="NTSO01000015">
    <property type="protein sequence ID" value="PFF46047.1"/>
    <property type="molecule type" value="Genomic_DNA"/>
</dbReference>
<sequence>MMTTTTIIETGSEIKKEIRVIKCTADLDTEFVCYDATKDEMSVAQFMDRLSIFKFNDPIQRNTVWSVDMKSLCIKSILEEVSIGEIKTQIIRKSRKKYRNVLDGKQRLTTIRDFVRNRFALKNTLVESFDATGEEVRIDVSDMYFKDLPPHYQSRIMALILNIKSYEDLDDSKKADLFRRWNNGMALKPSQIRKAMMSYELLHAIAEMKELEVVQAGFSASALRNDNHSDMVLKALCVLKTQNNTALDSKTINNFLEKDAFKKEDIAEVKELALYLNEAFKLMDEKGIKKSFGASKSVTLIYVAKQAMKDNCSPKDFAKWIHTLFVKEYNHTGYATTSGTTKLESVKRKNSIGLEHYTNFFAN</sequence>
<evidence type="ECO:0000313" key="3">
    <source>
        <dbReference type="Proteomes" id="UP000220210"/>
    </source>
</evidence>
<accession>A0A9X6VVV6</accession>
<proteinExistence type="predicted"/>
<evidence type="ECO:0000259" key="1">
    <source>
        <dbReference type="Pfam" id="PF03235"/>
    </source>
</evidence>
<dbReference type="PANTHER" id="PTHR39639:SF1">
    <property type="entry name" value="DUF262 DOMAIN-CONTAINING PROTEIN"/>
    <property type="match status" value="1"/>
</dbReference>
<protein>
    <recommendedName>
        <fullName evidence="1">GmrSD restriction endonucleases N-terminal domain-containing protein</fullName>
    </recommendedName>
</protein>
<dbReference type="InterPro" id="IPR004919">
    <property type="entry name" value="GmrSD_N"/>
</dbReference>
<dbReference type="PANTHER" id="PTHR39639">
    <property type="entry name" value="CHROMOSOME 16, WHOLE GENOME SHOTGUN SEQUENCE"/>
    <property type="match status" value="1"/>
</dbReference>
<dbReference type="Pfam" id="PF03235">
    <property type="entry name" value="GmrSD_N"/>
    <property type="match status" value="1"/>
</dbReference>
<dbReference type="Proteomes" id="UP000220210">
    <property type="component" value="Unassembled WGS sequence"/>
</dbReference>
<evidence type="ECO:0000313" key="2">
    <source>
        <dbReference type="EMBL" id="PFF46047.1"/>
    </source>
</evidence>
<name>A0A9X6VVV6_BACCE</name>
<organism evidence="2 3">
    <name type="scientific">Bacillus cereus</name>
    <dbReference type="NCBI Taxonomy" id="1396"/>
    <lineage>
        <taxon>Bacteria</taxon>
        <taxon>Bacillati</taxon>
        <taxon>Bacillota</taxon>
        <taxon>Bacilli</taxon>
        <taxon>Bacillales</taxon>
        <taxon>Bacillaceae</taxon>
        <taxon>Bacillus</taxon>
        <taxon>Bacillus cereus group</taxon>
    </lineage>
</organism>
<feature type="domain" description="GmrSD restriction endonucleases N-terminal" evidence="1">
    <location>
        <begin position="55"/>
        <end position="196"/>
    </location>
</feature>
<comment type="caution">
    <text evidence="2">The sequence shown here is derived from an EMBL/GenBank/DDBJ whole genome shotgun (WGS) entry which is preliminary data.</text>
</comment>
<reference evidence="2 3" key="1">
    <citation type="submission" date="2017-09" db="EMBL/GenBank/DDBJ databases">
        <title>Large-scale bioinformatics analysis of Bacillus genomes uncovers conserved roles of natural products in bacterial physiology.</title>
        <authorList>
            <consortium name="Agbiome Team Llc"/>
            <person name="Bleich R.M."/>
            <person name="Kirk G.J."/>
            <person name="Santa Maria K.C."/>
            <person name="Allen S.E."/>
            <person name="Farag S."/>
            <person name="Shank E.A."/>
            <person name="Bowers A."/>
        </authorList>
    </citation>
    <scope>NUCLEOTIDE SEQUENCE [LARGE SCALE GENOMIC DNA]</scope>
    <source>
        <strain evidence="2 3">AFS020204</strain>
    </source>
</reference>
<dbReference type="AlphaFoldDB" id="A0A9X6VVV6"/>
<gene>
    <name evidence="2" type="ORF">CN357_21600</name>
</gene>